<feature type="domain" description="Ancillary SecYEG translocon subunit/Cell division coordinator CpoB TPR" evidence="3">
    <location>
        <begin position="718"/>
        <end position="823"/>
    </location>
</feature>
<evidence type="ECO:0000256" key="2">
    <source>
        <dbReference type="SAM" id="SignalP"/>
    </source>
</evidence>
<feature type="repeat" description="TPR" evidence="1">
    <location>
        <begin position="647"/>
        <end position="680"/>
    </location>
</feature>
<name>A0A1I4YH21_9FLAO</name>
<dbReference type="PANTHER" id="PTHR37423">
    <property type="entry name" value="SOLUBLE LYTIC MUREIN TRANSGLYCOSYLASE-RELATED"/>
    <property type="match status" value="1"/>
</dbReference>
<keyword evidence="5" id="KW-1185">Reference proteome</keyword>
<organism evidence="4 5">
    <name type="scientific">Paenimyroides ummariense</name>
    <dbReference type="NCBI Taxonomy" id="913024"/>
    <lineage>
        <taxon>Bacteria</taxon>
        <taxon>Pseudomonadati</taxon>
        <taxon>Bacteroidota</taxon>
        <taxon>Flavobacteriia</taxon>
        <taxon>Flavobacteriales</taxon>
        <taxon>Flavobacteriaceae</taxon>
        <taxon>Paenimyroides</taxon>
    </lineage>
</organism>
<accession>A0A1I4YH21</accession>
<reference evidence="5" key="1">
    <citation type="submission" date="2016-10" db="EMBL/GenBank/DDBJ databases">
        <authorList>
            <person name="Varghese N."/>
            <person name="Submissions S."/>
        </authorList>
    </citation>
    <scope>NUCLEOTIDE SEQUENCE [LARGE SCALE GENOMIC DNA]</scope>
    <source>
        <strain evidence="5">DS-12</strain>
    </source>
</reference>
<evidence type="ECO:0000313" key="5">
    <source>
        <dbReference type="Proteomes" id="UP000199036"/>
    </source>
</evidence>
<evidence type="ECO:0000313" key="4">
    <source>
        <dbReference type="EMBL" id="SFN37272.1"/>
    </source>
</evidence>
<dbReference type="InterPro" id="IPR019734">
    <property type="entry name" value="TPR_rpt"/>
</dbReference>
<dbReference type="Pfam" id="PF09976">
    <property type="entry name" value="TPR_21"/>
    <property type="match status" value="1"/>
</dbReference>
<dbReference type="Gene3D" id="1.25.40.10">
    <property type="entry name" value="Tetratricopeptide repeat domain"/>
    <property type="match status" value="7"/>
</dbReference>
<sequence>MRKANHFLYLSFLLGGLSVQAQQSYNYIQENKDFYDAVNLYNEQQYAVAQILFDKTKIKNNNDEIQAESAYYSANCAIRLGQPGAEQKISQFIYDYPTSSKQAQAYIDVSNFYFSQGDYDQALRYAEKINEDILGPADKDRINFQKGYAYFSKKENNKAKNYLEKVDLEGTYGNQAKYYLGYISYANNDYTQANEYFANVESVEKYQERMGYYKADMQFKSGNFDKAVEEGLAQMPKSTEAEKSELSKIIGESYFNLKQYDKALPYLLAYEGKDGKLSNVDFYQLGYSYYQKKDYDKAVSEFNKIIGGKDAVAQNAYYHLGESYLKLGQKTQALNAFKNASEMTFSAKIQEDAFANYAKLSYDIGNPYKSVPEVITDFLVKYPETPYKAELNDLLIDSYISTKNYQAALEVLESNRTQLNKAAYQKVTFYRGVEYFNEGKFSLANGMFNKSIAERQDNKYVARATYWRGESEYALNRFSDAYQTFTTFKQLPQAQNTPEFKSAEYNLGYAAYKLKNYSNANTHFKSYLSVVKDDAKKTDATLRLADGYFVTKQYWPAMEMYNSILNSNSSYKDYAAFQKAVSYGFVDKNPTKIEELQKFISNYKSSSLVDDAYYELGSTYANSNQTSKAIETFNQLLTNYPKSNLASKAILRQGVVYINANDEDKAIERFKKVVNDYPGSQDAIEAVQNARIAYLDTGRSNEFAAWVKGLDFVDISTAELENDVYTSAENQMAQNNNDAALKSLKDYITNYPNGLHATKAHFNIAEINYGKDKVADAKSSYESVIKRGKSEYTEQSLVRLANIYLTEKDKANAKRVLTQLEADASNDTNKLFAQSNLMKAAYDEGDTATAAKYANILAANSKVDKRIKADATAISARVAIKNNDTANARKLYEQLNTIGTGEFKAEALYYDAYFKNADKKYDASNKTVEKLVKEYAAYKYYNAKGLVLLAKNFYQLKDSYQATYILESVVTNATEFADVVTEAKTELAKIKSEEAKRNSSVK</sequence>
<dbReference type="SUPFAM" id="SSF48452">
    <property type="entry name" value="TPR-like"/>
    <property type="match status" value="4"/>
</dbReference>
<dbReference type="PROSITE" id="PS50005">
    <property type="entry name" value="TPR"/>
    <property type="match status" value="3"/>
</dbReference>
<dbReference type="STRING" id="913024.SAMN05421741_104169"/>
<dbReference type="EMBL" id="FOVI01000004">
    <property type="protein sequence ID" value="SFN37272.1"/>
    <property type="molecule type" value="Genomic_DNA"/>
</dbReference>
<dbReference type="Pfam" id="PF13174">
    <property type="entry name" value="TPR_6"/>
    <property type="match status" value="2"/>
</dbReference>
<protein>
    <submittedName>
        <fullName evidence="4">Tetratricopeptide repeat-containing protein</fullName>
    </submittedName>
</protein>
<dbReference type="InterPro" id="IPR018704">
    <property type="entry name" value="SecYEG/CpoB_TPR"/>
</dbReference>
<dbReference type="PANTHER" id="PTHR37423:SF2">
    <property type="entry name" value="MEMBRANE-BOUND LYTIC MUREIN TRANSGLYCOSYLASE C"/>
    <property type="match status" value="1"/>
</dbReference>
<dbReference type="Pfam" id="PF13181">
    <property type="entry name" value="TPR_8"/>
    <property type="match status" value="3"/>
</dbReference>
<keyword evidence="2" id="KW-0732">Signal</keyword>
<keyword evidence="1" id="KW-0802">TPR repeat</keyword>
<proteinExistence type="predicted"/>
<dbReference type="OrthoDB" id="9814448at2"/>
<evidence type="ECO:0000256" key="1">
    <source>
        <dbReference type="PROSITE-ProRule" id="PRU00339"/>
    </source>
</evidence>
<feature type="repeat" description="TPR" evidence="1">
    <location>
        <begin position="610"/>
        <end position="643"/>
    </location>
</feature>
<gene>
    <name evidence="4" type="ORF">SAMN05421741_104169</name>
</gene>
<dbReference type="AlphaFoldDB" id="A0A1I4YH21"/>
<dbReference type="RefSeq" id="WP_091520008.1">
    <property type="nucleotide sequence ID" value="NZ_FOVI01000004.1"/>
</dbReference>
<evidence type="ECO:0000259" key="3">
    <source>
        <dbReference type="Pfam" id="PF09976"/>
    </source>
</evidence>
<dbReference type="Proteomes" id="UP000199036">
    <property type="component" value="Unassembled WGS sequence"/>
</dbReference>
<feature type="repeat" description="TPR" evidence="1">
    <location>
        <begin position="314"/>
        <end position="347"/>
    </location>
</feature>
<dbReference type="InterPro" id="IPR011990">
    <property type="entry name" value="TPR-like_helical_dom_sf"/>
</dbReference>
<dbReference type="SMART" id="SM00028">
    <property type="entry name" value="TPR"/>
    <property type="match status" value="10"/>
</dbReference>
<feature type="chain" id="PRO_5011710822" evidence="2">
    <location>
        <begin position="22"/>
        <end position="1002"/>
    </location>
</feature>
<feature type="signal peptide" evidence="2">
    <location>
        <begin position="1"/>
        <end position="21"/>
    </location>
</feature>